<dbReference type="RefSeq" id="WP_233055106.1">
    <property type="nucleotide sequence ID" value="NZ_JAIMJA010000046.1"/>
</dbReference>
<dbReference type="Proteomes" id="UP001201273">
    <property type="component" value="Unassembled WGS sequence"/>
</dbReference>
<dbReference type="EMBL" id="JAIMJA010000046">
    <property type="protein sequence ID" value="MCE2597367.1"/>
    <property type="molecule type" value="Genomic_DNA"/>
</dbReference>
<dbReference type="PANTHER" id="PTHR38764">
    <property type="entry name" value="ACYL CARRIER PROTEIN PHOSPHODIESTERASE"/>
    <property type="match status" value="1"/>
</dbReference>
<evidence type="ECO:0000256" key="3">
    <source>
        <dbReference type="ARBA" id="ARBA00023098"/>
    </source>
</evidence>
<keyword evidence="1" id="KW-0444">Lipid biosynthesis</keyword>
<keyword evidence="2" id="KW-0378">Hydrolase</keyword>
<evidence type="ECO:0000256" key="2">
    <source>
        <dbReference type="ARBA" id="ARBA00022801"/>
    </source>
</evidence>
<gene>
    <name evidence="5" type="ORF">K6Y31_21585</name>
</gene>
<keyword evidence="4" id="KW-0275">Fatty acid biosynthesis</keyword>
<accession>A0ABS8WE88</accession>
<sequence length="196" mass="22447">MNFLAHAHLAGGPKEFTVGSVVGEYVKGSATSNLPLLFGSGVKHHRLIDVYTDQHDFVVSYKGRVDKRYRRYCGIVLDIYCDYLLMQNWGSFCDESVDGFIAKLYRGILEHSWRVPEKYQLILNTLVEDDWLSSYSSIDGICSAVQRIEKRLGRDVGLEHLLNSMHSDEELKNSFVPFYSDLSIYAVDQKRILINQ</sequence>
<keyword evidence="3" id="KW-0443">Lipid metabolism</keyword>
<evidence type="ECO:0000313" key="5">
    <source>
        <dbReference type="EMBL" id="MCE2597367.1"/>
    </source>
</evidence>
<evidence type="ECO:0000313" key="6">
    <source>
        <dbReference type="Proteomes" id="UP001201273"/>
    </source>
</evidence>
<organism evidence="5 6">
    <name type="scientific">Motilimonas cestriensis</name>
    <dbReference type="NCBI Taxonomy" id="2742685"/>
    <lineage>
        <taxon>Bacteria</taxon>
        <taxon>Pseudomonadati</taxon>
        <taxon>Pseudomonadota</taxon>
        <taxon>Gammaproteobacteria</taxon>
        <taxon>Alteromonadales</taxon>
        <taxon>Alteromonadales genera incertae sedis</taxon>
        <taxon>Motilimonas</taxon>
    </lineage>
</organism>
<dbReference type="PANTHER" id="PTHR38764:SF1">
    <property type="entry name" value="ACYL CARRIER PROTEIN PHOSPHODIESTERASE"/>
    <property type="match status" value="1"/>
</dbReference>
<dbReference type="InterPro" id="IPR007431">
    <property type="entry name" value="ACP_PD"/>
</dbReference>
<reference evidence="5 6" key="1">
    <citation type="journal article" date="2022" name="Environ. Microbiol. Rep.">
        <title>Eco-phylogenetic analyses reveal divergent evolution of vitamin B12 metabolism in the marine bacterial family 'Psychromonadaceae'.</title>
        <authorList>
            <person name="Jin X."/>
            <person name="Yang Y."/>
            <person name="Cao H."/>
            <person name="Gao B."/>
            <person name="Zhao Z."/>
        </authorList>
    </citation>
    <scope>NUCLEOTIDE SEQUENCE [LARGE SCALE GENOMIC DNA]</scope>
    <source>
        <strain evidence="5 6">MKS20</strain>
    </source>
</reference>
<evidence type="ECO:0000256" key="4">
    <source>
        <dbReference type="ARBA" id="ARBA00023160"/>
    </source>
</evidence>
<proteinExistence type="predicted"/>
<evidence type="ECO:0000256" key="1">
    <source>
        <dbReference type="ARBA" id="ARBA00022516"/>
    </source>
</evidence>
<name>A0ABS8WE88_9GAMM</name>
<protein>
    <submittedName>
        <fullName evidence="5">ACP phosphodiesterase</fullName>
    </submittedName>
</protein>
<comment type="caution">
    <text evidence="5">The sequence shown here is derived from an EMBL/GenBank/DDBJ whole genome shotgun (WGS) entry which is preliminary data.</text>
</comment>
<dbReference type="Pfam" id="PF04336">
    <property type="entry name" value="ACP_PD"/>
    <property type="match status" value="1"/>
</dbReference>
<keyword evidence="4" id="KW-0276">Fatty acid metabolism</keyword>
<keyword evidence="6" id="KW-1185">Reference proteome</keyword>